<proteinExistence type="inferred from homology"/>
<dbReference type="Proteomes" id="UP000517916">
    <property type="component" value="Unassembled WGS sequence"/>
</dbReference>
<evidence type="ECO:0000256" key="2">
    <source>
        <dbReference type="ARBA" id="ARBA00022729"/>
    </source>
</evidence>
<feature type="domain" description="Thioredoxin-like fold" evidence="6">
    <location>
        <begin position="35"/>
        <end position="209"/>
    </location>
</feature>
<accession>A0ABR6BID1</accession>
<dbReference type="Gene3D" id="3.40.30.10">
    <property type="entry name" value="Glutaredoxin"/>
    <property type="match status" value="1"/>
</dbReference>
<dbReference type="Pfam" id="PF13462">
    <property type="entry name" value="Thioredoxin_4"/>
    <property type="match status" value="1"/>
</dbReference>
<evidence type="ECO:0000256" key="4">
    <source>
        <dbReference type="ARBA" id="ARBA00023157"/>
    </source>
</evidence>
<comment type="caution">
    <text evidence="7">The sequence shown here is derived from an EMBL/GenBank/DDBJ whole genome shotgun (WGS) entry which is preliminary data.</text>
</comment>
<evidence type="ECO:0000313" key="7">
    <source>
        <dbReference type="EMBL" id="MBA8926645.1"/>
    </source>
</evidence>
<keyword evidence="9" id="KW-1185">Reference proteome</keyword>
<gene>
    <name evidence="7" type="ORF">BC739_003844</name>
    <name evidence="8" type="ORF">BC739_008606</name>
</gene>
<dbReference type="InterPro" id="IPR012336">
    <property type="entry name" value="Thioredoxin-like_fold"/>
</dbReference>
<dbReference type="EMBL" id="JACJID010000009">
    <property type="protein sequence ID" value="MBA8931354.1"/>
    <property type="molecule type" value="Genomic_DNA"/>
</dbReference>
<dbReference type="RefSeq" id="WP_025361208.1">
    <property type="nucleotide sequence ID" value="NZ_BAAABQ010000009.1"/>
</dbReference>
<keyword evidence="3" id="KW-0560">Oxidoreductase</keyword>
<organism evidence="7 9">
    <name type="scientific">Kutzneria viridogrisea</name>
    <dbReference type="NCBI Taxonomy" id="47990"/>
    <lineage>
        <taxon>Bacteria</taxon>
        <taxon>Bacillati</taxon>
        <taxon>Actinomycetota</taxon>
        <taxon>Actinomycetes</taxon>
        <taxon>Pseudonocardiales</taxon>
        <taxon>Pseudonocardiaceae</taxon>
        <taxon>Kutzneria</taxon>
    </lineage>
</organism>
<evidence type="ECO:0000259" key="6">
    <source>
        <dbReference type="Pfam" id="PF13462"/>
    </source>
</evidence>
<dbReference type="PANTHER" id="PTHR13887:SF14">
    <property type="entry name" value="DISULFIDE BOND FORMATION PROTEIN D"/>
    <property type="match status" value="1"/>
</dbReference>
<protein>
    <submittedName>
        <fullName evidence="7">Protein-disulfide isomerase</fullName>
    </submittedName>
</protein>
<dbReference type="GO" id="GO:0016853">
    <property type="term" value="F:isomerase activity"/>
    <property type="evidence" value="ECO:0007669"/>
    <property type="project" value="UniProtKB-KW"/>
</dbReference>
<sequence length="215" mass="22678">MALAGVLVAGCSTPTSGSAQSVGSTVPVSFEADAGTVLVGKPDAKTTIEVYEDFLCPYCQRFEQTSADLVNGKLNEGSVKVRYHLLGLLDNNSRPAGYSTLAANAALTVAKLAPERFAAFHALLFGRQPAEGGPGYTEEQLVDFAKQAGVSDPKLAEAVKARSYAEKARANVELAQQDPKLQQKGQGGEMIFGTPTILVNDKIANWAKSDWLTAG</sequence>
<keyword evidence="7" id="KW-0413">Isomerase</keyword>
<evidence type="ECO:0000256" key="5">
    <source>
        <dbReference type="ARBA" id="ARBA00023284"/>
    </source>
</evidence>
<keyword evidence="2" id="KW-0732">Signal</keyword>
<name>A0ABR6BID1_9PSEU</name>
<dbReference type="InterPro" id="IPR036249">
    <property type="entry name" value="Thioredoxin-like_sf"/>
</dbReference>
<dbReference type="EMBL" id="JACJID010000002">
    <property type="protein sequence ID" value="MBA8926645.1"/>
    <property type="molecule type" value="Genomic_DNA"/>
</dbReference>
<dbReference type="PANTHER" id="PTHR13887">
    <property type="entry name" value="GLUTATHIONE S-TRANSFERASE KAPPA"/>
    <property type="match status" value="1"/>
</dbReference>
<keyword evidence="4" id="KW-1015">Disulfide bond</keyword>
<evidence type="ECO:0000256" key="3">
    <source>
        <dbReference type="ARBA" id="ARBA00023002"/>
    </source>
</evidence>
<evidence type="ECO:0000313" key="8">
    <source>
        <dbReference type="EMBL" id="MBA8931354.1"/>
    </source>
</evidence>
<keyword evidence="5" id="KW-0676">Redox-active center</keyword>
<evidence type="ECO:0000313" key="9">
    <source>
        <dbReference type="Proteomes" id="UP000517916"/>
    </source>
</evidence>
<dbReference type="SUPFAM" id="SSF52833">
    <property type="entry name" value="Thioredoxin-like"/>
    <property type="match status" value="1"/>
</dbReference>
<evidence type="ECO:0000256" key="1">
    <source>
        <dbReference type="ARBA" id="ARBA00005791"/>
    </source>
</evidence>
<comment type="similarity">
    <text evidence="1">Belongs to the thioredoxin family. DsbA subfamily.</text>
</comment>
<reference evidence="7 9" key="1">
    <citation type="submission" date="2020-08" db="EMBL/GenBank/DDBJ databases">
        <title>Genomic Encyclopedia of Archaeal and Bacterial Type Strains, Phase II (KMG-II): from individual species to whole genera.</title>
        <authorList>
            <person name="Goeker M."/>
        </authorList>
    </citation>
    <scope>NUCLEOTIDE SEQUENCE [LARGE SCALE GENOMIC DNA]</scope>
    <source>
        <strain evidence="7 9">DSM 43850</strain>
    </source>
</reference>